<evidence type="ECO:0000313" key="2">
    <source>
        <dbReference type="Proteomes" id="UP000813824"/>
    </source>
</evidence>
<evidence type="ECO:0000313" key="1">
    <source>
        <dbReference type="EMBL" id="KAH8107743.1"/>
    </source>
</evidence>
<reference evidence="1" key="1">
    <citation type="journal article" date="2021" name="New Phytol.">
        <title>Evolutionary innovations through gain and loss of genes in the ectomycorrhizal Boletales.</title>
        <authorList>
            <person name="Wu G."/>
            <person name="Miyauchi S."/>
            <person name="Morin E."/>
            <person name="Kuo A."/>
            <person name="Drula E."/>
            <person name="Varga T."/>
            <person name="Kohler A."/>
            <person name="Feng B."/>
            <person name="Cao Y."/>
            <person name="Lipzen A."/>
            <person name="Daum C."/>
            <person name="Hundley H."/>
            <person name="Pangilinan J."/>
            <person name="Johnson J."/>
            <person name="Barry K."/>
            <person name="LaButti K."/>
            <person name="Ng V."/>
            <person name="Ahrendt S."/>
            <person name="Min B."/>
            <person name="Choi I.G."/>
            <person name="Park H."/>
            <person name="Plett J.M."/>
            <person name="Magnuson J."/>
            <person name="Spatafora J.W."/>
            <person name="Nagy L.G."/>
            <person name="Henrissat B."/>
            <person name="Grigoriev I.V."/>
            <person name="Yang Z.L."/>
            <person name="Xu J."/>
            <person name="Martin F.M."/>
        </authorList>
    </citation>
    <scope>NUCLEOTIDE SEQUENCE</scope>
    <source>
        <strain evidence="1">KKN 215</strain>
    </source>
</reference>
<accession>A0A8K0UY93</accession>
<proteinExistence type="predicted"/>
<sequence length="294" mass="32675">MILTLYSPSNRQVRPLKMSESLLIASTAIGVAANTLTAVTTGEALIKLLVFGSRVGFLQKNLPGENLLIGQRNVGEANQYIHDSKDIIDEDDRKEFYHSLNLLRQEEERLKQALRKLPSLRFFSKDRAKIYRDSVHFANEAIILKQQAYNTSKDARAAADMREVGVEPYICLRATNLPSNTSATSPSNPLGSGQTLMVMDQPEENADIGVDLDYDSGQSLYGSWLSLNDHEPEEDFIIDAVTLCATLAEQAGLFFEAGDAQSLSSFSSAINSSRRWEFVRLQRLLDNDHAGETK</sequence>
<gene>
    <name evidence="1" type="ORF">BXZ70DRAFT_8736</name>
</gene>
<dbReference type="EMBL" id="JAEVFJ010000001">
    <property type="protein sequence ID" value="KAH8107743.1"/>
    <property type="molecule type" value="Genomic_DNA"/>
</dbReference>
<dbReference type="Proteomes" id="UP000813824">
    <property type="component" value="Unassembled WGS sequence"/>
</dbReference>
<dbReference type="AlphaFoldDB" id="A0A8K0UY93"/>
<name>A0A8K0UY93_9AGAR</name>
<comment type="caution">
    <text evidence="1">The sequence shown here is derived from an EMBL/GenBank/DDBJ whole genome shotgun (WGS) entry which is preliminary data.</text>
</comment>
<keyword evidence="2" id="KW-1185">Reference proteome</keyword>
<protein>
    <submittedName>
        <fullName evidence="1">Uncharacterized protein</fullName>
    </submittedName>
</protein>
<organism evidence="1 2">
    <name type="scientific">Cristinia sonorae</name>
    <dbReference type="NCBI Taxonomy" id="1940300"/>
    <lineage>
        <taxon>Eukaryota</taxon>
        <taxon>Fungi</taxon>
        <taxon>Dikarya</taxon>
        <taxon>Basidiomycota</taxon>
        <taxon>Agaricomycotina</taxon>
        <taxon>Agaricomycetes</taxon>
        <taxon>Agaricomycetidae</taxon>
        <taxon>Agaricales</taxon>
        <taxon>Pleurotineae</taxon>
        <taxon>Stephanosporaceae</taxon>
        <taxon>Cristinia</taxon>
    </lineage>
</organism>